<sequence>MQRSLENWLRGQILDMTKLFSLGEEYDDRVSDFLMAMTKSAEDLINMLKKTEKHFVYLDSRDVEALRANCKEKERKKLSYWSVDPMKVVAIYMLIHQGLGDIEVESEEIMLM</sequence>
<protein>
    <submittedName>
        <fullName evidence="1">Uncharacterized protein</fullName>
    </submittedName>
</protein>
<dbReference type="AlphaFoldDB" id="A0A517L1D2"/>
<accession>A0A517L1D2</accession>
<reference evidence="1 2" key="1">
    <citation type="submission" date="2019-07" db="EMBL/GenBank/DDBJ databases">
        <title>Finished genome of Venturia effusa.</title>
        <authorList>
            <person name="Young C.A."/>
            <person name="Cox M.P."/>
            <person name="Ganley A.R.D."/>
            <person name="David W.J."/>
        </authorList>
    </citation>
    <scope>NUCLEOTIDE SEQUENCE [LARGE SCALE GENOMIC DNA]</scope>
    <source>
        <strain evidence="2">albino</strain>
    </source>
</reference>
<dbReference type="Proteomes" id="UP000316270">
    <property type="component" value="Chromosome 3"/>
</dbReference>
<organism evidence="1 2">
    <name type="scientific">Venturia effusa</name>
    <dbReference type="NCBI Taxonomy" id="50376"/>
    <lineage>
        <taxon>Eukaryota</taxon>
        <taxon>Fungi</taxon>
        <taxon>Dikarya</taxon>
        <taxon>Ascomycota</taxon>
        <taxon>Pezizomycotina</taxon>
        <taxon>Dothideomycetes</taxon>
        <taxon>Pleosporomycetidae</taxon>
        <taxon>Venturiales</taxon>
        <taxon>Venturiaceae</taxon>
        <taxon>Venturia</taxon>
    </lineage>
</organism>
<proteinExistence type="predicted"/>
<gene>
    <name evidence="1" type="ORF">FKW77_005543</name>
</gene>
<keyword evidence="2" id="KW-1185">Reference proteome</keyword>
<evidence type="ECO:0000313" key="1">
    <source>
        <dbReference type="EMBL" id="QDS69443.1"/>
    </source>
</evidence>
<dbReference type="EMBL" id="CP042187">
    <property type="protein sequence ID" value="QDS69443.1"/>
    <property type="molecule type" value="Genomic_DNA"/>
</dbReference>
<evidence type="ECO:0000313" key="2">
    <source>
        <dbReference type="Proteomes" id="UP000316270"/>
    </source>
</evidence>
<name>A0A517L1D2_9PEZI</name>